<accession>A0AAD6IR91</accession>
<organism evidence="2 3">
    <name type="scientific">Drechslerella dactyloides</name>
    <name type="common">Nematode-trapping fungus</name>
    <name type="synonym">Arthrobotrys dactyloides</name>
    <dbReference type="NCBI Taxonomy" id="74499"/>
    <lineage>
        <taxon>Eukaryota</taxon>
        <taxon>Fungi</taxon>
        <taxon>Dikarya</taxon>
        <taxon>Ascomycota</taxon>
        <taxon>Pezizomycotina</taxon>
        <taxon>Orbiliomycetes</taxon>
        <taxon>Orbiliales</taxon>
        <taxon>Orbiliaceae</taxon>
        <taxon>Drechslerella</taxon>
    </lineage>
</organism>
<feature type="region of interest" description="Disordered" evidence="1">
    <location>
        <begin position="22"/>
        <end position="44"/>
    </location>
</feature>
<evidence type="ECO:0000313" key="2">
    <source>
        <dbReference type="EMBL" id="KAJ6257075.1"/>
    </source>
</evidence>
<dbReference type="Proteomes" id="UP001221413">
    <property type="component" value="Unassembled WGS sequence"/>
</dbReference>
<proteinExistence type="predicted"/>
<feature type="compositionally biased region" description="Polar residues" evidence="1">
    <location>
        <begin position="63"/>
        <end position="82"/>
    </location>
</feature>
<name>A0AAD6IR91_DREDA</name>
<dbReference type="AlphaFoldDB" id="A0AAD6IR91"/>
<feature type="region of interest" description="Disordered" evidence="1">
    <location>
        <begin position="61"/>
        <end position="82"/>
    </location>
</feature>
<dbReference type="EMBL" id="JAQGDS010000011">
    <property type="protein sequence ID" value="KAJ6257075.1"/>
    <property type="molecule type" value="Genomic_DNA"/>
</dbReference>
<gene>
    <name evidence="2" type="ORF">Dda_7960</name>
</gene>
<keyword evidence="3" id="KW-1185">Reference proteome</keyword>
<sequence>MMRLEVTTFTLCHSPASNQMHLRSTESALHRSSSFSSLDTPRMQVPLQRRGKSAAIKLHSEARSSTMEQFQKPSAGNLTCGP</sequence>
<reference evidence="2" key="1">
    <citation type="submission" date="2023-01" db="EMBL/GenBank/DDBJ databases">
        <title>The chitinases involved in constricting ring structure development in the nematode-trapping fungus Drechslerella dactyloides.</title>
        <authorList>
            <person name="Wang R."/>
            <person name="Zhang L."/>
            <person name="Tang P."/>
            <person name="Li S."/>
            <person name="Liang L."/>
        </authorList>
    </citation>
    <scope>NUCLEOTIDE SEQUENCE</scope>
    <source>
        <strain evidence="2">YMF1.00031</strain>
    </source>
</reference>
<feature type="compositionally biased region" description="Polar residues" evidence="1">
    <location>
        <begin position="22"/>
        <end position="31"/>
    </location>
</feature>
<protein>
    <submittedName>
        <fullName evidence="2">Uncharacterized protein</fullName>
    </submittedName>
</protein>
<comment type="caution">
    <text evidence="2">The sequence shown here is derived from an EMBL/GenBank/DDBJ whole genome shotgun (WGS) entry which is preliminary data.</text>
</comment>
<evidence type="ECO:0000313" key="3">
    <source>
        <dbReference type="Proteomes" id="UP001221413"/>
    </source>
</evidence>
<evidence type="ECO:0000256" key="1">
    <source>
        <dbReference type="SAM" id="MobiDB-lite"/>
    </source>
</evidence>